<comment type="caution">
    <text evidence="2">The sequence shown here is derived from an EMBL/GenBank/DDBJ whole genome shotgun (WGS) entry which is preliminary data.</text>
</comment>
<sequence>MDLCPRCHGGEINAPNCPCCSGKGFLTDEAPSPENTMTVVPDTVRTTLNRLGIEEREKEKKRNVRVVAVKKPPALVAKEKADALRNAEGEEKRQIAAANWQAKMQRQRQRQAEAMSRVIHRDANNRPCGPALAAPQSERKPAPTCPGRKKPTQKKSKVGRKSAAPTPKKRGVMPRTDCKIRYSKKEASAAEIFNTQLQDQLGQLLGLPKGKAQDAGSPAGDHARASVSESRFVSLGSSSGRPGGVSQDFRDIDREIDEDEREIANVFQAPHTDEDATRYFGHSFRERDGRFGSLPAYDDYDE</sequence>
<protein>
    <submittedName>
        <fullName evidence="2">Uncharacterized protein</fullName>
    </submittedName>
</protein>
<reference evidence="2 3" key="1">
    <citation type="submission" date="2018-07" db="EMBL/GenBank/DDBJ databases">
        <title>Halomonas rutogse sp. nov., isolated from Lake TangqianCo on Tibetan Plateau.</title>
        <authorList>
            <person name="Lu H."/>
            <person name="Xing P."/>
            <person name="Wu Q."/>
        </authorList>
    </citation>
    <scope>NUCLEOTIDE SEQUENCE [LARGE SCALE GENOMIC DNA]</scope>
    <source>
        <strain evidence="2 3">TQ8S</strain>
    </source>
</reference>
<feature type="compositionally biased region" description="Basic residues" evidence="1">
    <location>
        <begin position="147"/>
        <end position="160"/>
    </location>
</feature>
<organism evidence="2 3">
    <name type="scientific">Vreelandella rituensis</name>
    <dbReference type="NCBI Taxonomy" id="2282306"/>
    <lineage>
        <taxon>Bacteria</taxon>
        <taxon>Pseudomonadati</taxon>
        <taxon>Pseudomonadota</taxon>
        <taxon>Gammaproteobacteria</taxon>
        <taxon>Oceanospirillales</taxon>
        <taxon>Halomonadaceae</taxon>
        <taxon>Vreelandella</taxon>
    </lineage>
</organism>
<evidence type="ECO:0000256" key="1">
    <source>
        <dbReference type="SAM" id="MobiDB-lite"/>
    </source>
</evidence>
<evidence type="ECO:0000313" key="2">
    <source>
        <dbReference type="EMBL" id="RCV93746.1"/>
    </source>
</evidence>
<dbReference type="AlphaFoldDB" id="A0A368UAS8"/>
<proteinExistence type="predicted"/>
<keyword evidence="3" id="KW-1185">Reference proteome</keyword>
<feature type="compositionally biased region" description="Polar residues" evidence="1">
    <location>
        <begin position="227"/>
        <end position="240"/>
    </location>
</feature>
<evidence type="ECO:0000313" key="3">
    <source>
        <dbReference type="Proteomes" id="UP000253204"/>
    </source>
</evidence>
<dbReference type="Proteomes" id="UP000253204">
    <property type="component" value="Unassembled WGS sequence"/>
</dbReference>
<dbReference type="EMBL" id="QPIJ01000001">
    <property type="protein sequence ID" value="RCV93746.1"/>
    <property type="molecule type" value="Genomic_DNA"/>
</dbReference>
<name>A0A368UAS8_9GAMM</name>
<dbReference type="RefSeq" id="WP_114485074.1">
    <property type="nucleotide sequence ID" value="NZ_CBCSHM010000007.1"/>
</dbReference>
<feature type="region of interest" description="Disordered" evidence="1">
    <location>
        <begin position="208"/>
        <end position="254"/>
    </location>
</feature>
<feature type="region of interest" description="Disordered" evidence="1">
    <location>
        <begin position="121"/>
        <end position="180"/>
    </location>
</feature>
<accession>A0A368UAS8</accession>
<gene>
    <name evidence="2" type="ORF">DU506_00915</name>
</gene>